<proteinExistence type="predicted"/>
<dbReference type="EMBL" id="CP137734">
    <property type="protein sequence ID" value="WOY95937.1"/>
    <property type="molecule type" value="Genomic_DNA"/>
</dbReference>
<name>A0ACD4WE05_STRVN</name>
<keyword evidence="2" id="KW-1185">Reference proteome</keyword>
<accession>A0ACD4WE05</accession>
<evidence type="ECO:0000313" key="1">
    <source>
        <dbReference type="EMBL" id="WOY95937.1"/>
    </source>
</evidence>
<sequence>MLEATSGALPPRRATGMLHCTGRTTPLARAVAVPLAGLLVPAAGGHSWTGTACSPRAGARDVLDVALVRPGIVGGVVDVARDAAGRRRHPVRLHRARPDVDPGTVPLFST</sequence>
<reference evidence="1" key="1">
    <citation type="submission" date="2023-10" db="EMBL/GenBank/DDBJ databases">
        <title>The genome sequence of Streptomyces violaceoruber CGMCC 4.1801.</title>
        <authorList>
            <person name="Mo P."/>
        </authorList>
    </citation>
    <scope>NUCLEOTIDE SEQUENCE</scope>
    <source>
        <strain evidence="1">CGMCC 4.1801</strain>
    </source>
</reference>
<organism evidence="1 2">
    <name type="scientific">Streptomyces violaceoruber</name>
    <dbReference type="NCBI Taxonomy" id="1935"/>
    <lineage>
        <taxon>Bacteria</taxon>
        <taxon>Bacillati</taxon>
        <taxon>Actinomycetota</taxon>
        <taxon>Actinomycetes</taxon>
        <taxon>Kitasatosporales</taxon>
        <taxon>Streptomycetaceae</taxon>
        <taxon>Streptomyces</taxon>
        <taxon>Streptomyces violaceoruber group</taxon>
    </lineage>
</organism>
<gene>
    <name evidence="1" type="ORF">R2E43_00130</name>
</gene>
<dbReference type="Proteomes" id="UP001303608">
    <property type="component" value="Chromosome"/>
</dbReference>
<protein>
    <submittedName>
        <fullName evidence="1">Uncharacterized protein</fullName>
    </submittedName>
</protein>
<evidence type="ECO:0000313" key="2">
    <source>
        <dbReference type="Proteomes" id="UP001303608"/>
    </source>
</evidence>